<evidence type="ECO:0000256" key="9">
    <source>
        <dbReference type="SAM" id="SignalP"/>
    </source>
</evidence>
<organism evidence="12 13">
    <name type="scientific">Serratia proteamaculans</name>
    <dbReference type="NCBI Taxonomy" id="28151"/>
    <lineage>
        <taxon>Bacteria</taxon>
        <taxon>Pseudomonadati</taxon>
        <taxon>Pseudomonadota</taxon>
        <taxon>Gammaproteobacteria</taxon>
        <taxon>Enterobacterales</taxon>
        <taxon>Yersiniaceae</taxon>
        <taxon>Serratia</taxon>
    </lineage>
</organism>
<evidence type="ECO:0000256" key="8">
    <source>
        <dbReference type="RuleBase" id="RU003918"/>
    </source>
</evidence>
<dbReference type="PRINTS" id="PR00969">
    <property type="entry name" value="CHAPERONPILI"/>
</dbReference>
<feature type="signal peptide" evidence="9">
    <location>
        <begin position="1"/>
        <end position="26"/>
    </location>
</feature>
<keyword evidence="6 8" id="KW-0143">Chaperone</keyword>
<dbReference type="InterPro" id="IPR013783">
    <property type="entry name" value="Ig-like_fold"/>
</dbReference>
<keyword evidence="7" id="KW-0393">Immunoglobulin domain</keyword>
<feature type="chain" id="PRO_5024326827" evidence="9">
    <location>
        <begin position="27"/>
        <end position="245"/>
    </location>
</feature>
<keyword evidence="3" id="KW-1029">Fimbrium biogenesis</keyword>
<dbReference type="InterPro" id="IPR018046">
    <property type="entry name" value="Pili_assmbl_chaperone_CS"/>
</dbReference>
<dbReference type="InterPro" id="IPR016148">
    <property type="entry name" value="Pili_assmbl_chaperone_C"/>
</dbReference>
<dbReference type="GO" id="GO:0071555">
    <property type="term" value="P:cell wall organization"/>
    <property type="evidence" value="ECO:0007669"/>
    <property type="project" value="InterPro"/>
</dbReference>
<evidence type="ECO:0000259" key="11">
    <source>
        <dbReference type="Pfam" id="PF02753"/>
    </source>
</evidence>
<dbReference type="InterPro" id="IPR008962">
    <property type="entry name" value="PapD-like_sf"/>
</dbReference>
<evidence type="ECO:0000256" key="5">
    <source>
        <dbReference type="ARBA" id="ARBA00022764"/>
    </source>
</evidence>
<dbReference type="EMBL" id="CP045913">
    <property type="protein sequence ID" value="QGH63925.1"/>
    <property type="molecule type" value="Genomic_DNA"/>
</dbReference>
<dbReference type="Pfam" id="PF02753">
    <property type="entry name" value="PapD_C"/>
    <property type="match status" value="1"/>
</dbReference>
<dbReference type="Gene3D" id="2.60.40.10">
    <property type="entry name" value="Immunoglobulins"/>
    <property type="match status" value="2"/>
</dbReference>
<evidence type="ECO:0000313" key="12">
    <source>
        <dbReference type="EMBL" id="QGH63925.1"/>
    </source>
</evidence>
<accession>A0A5Q2VJ58</accession>
<evidence type="ECO:0000256" key="3">
    <source>
        <dbReference type="ARBA" id="ARBA00022558"/>
    </source>
</evidence>
<gene>
    <name evidence="12" type="ORF">GHV41_25025</name>
</gene>
<evidence type="ECO:0000256" key="6">
    <source>
        <dbReference type="ARBA" id="ARBA00023186"/>
    </source>
</evidence>
<dbReference type="RefSeq" id="WP_153860583.1">
    <property type="nucleotide sequence ID" value="NZ_CP045913.1"/>
</dbReference>
<evidence type="ECO:0000256" key="7">
    <source>
        <dbReference type="ARBA" id="ARBA00023319"/>
    </source>
</evidence>
<dbReference type="PROSITE" id="PS00635">
    <property type="entry name" value="PILI_CHAPERONE"/>
    <property type="match status" value="1"/>
</dbReference>
<dbReference type="GO" id="GO:0030288">
    <property type="term" value="C:outer membrane-bounded periplasmic space"/>
    <property type="evidence" value="ECO:0007669"/>
    <property type="project" value="InterPro"/>
</dbReference>
<feature type="domain" description="Pili assembly chaperone N-terminal" evidence="10">
    <location>
        <begin position="28"/>
        <end position="150"/>
    </location>
</feature>
<keyword evidence="4 9" id="KW-0732">Signal</keyword>
<dbReference type="InterPro" id="IPR016147">
    <property type="entry name" value="Pili_assmbl_chaperone_N"/>
</dbReference>
<dbReference type="InterPro" id="IPR036316">
    <property type="entry name" value="Pili_assmbl_chap_C_dom_sf"/>
</dbReference>
<dbReference type="SUPFAM" id="SSF49354">
    <property type="entry name" value="PapD-like"/>
    <property type="match status" value="1"/>
</dbReference>
<feature type="domain" description="Pili assembly chaperone C-terminal" evidence="11">
    <location>
        <begin position="174"/>
        <end position="238"/>
    </location>
</feature>
<evidence type="ECO:0000259" key="10">
    <source>
        <dbReference type="Pfam" id="PF00345"/>
    </source>
</evidence>
<dbReference type="FunFam" id="2.60.40.10:FF:000458">
    <property type="entry name" value="Molecular chaperone FimC"/>
    <property type="match status" value="1"/>
</dbReference>
<dbReference type="PANTHER" id="PTHR30251">
    <property type="entry name" value="PILUS ASSEMBLY CHAPERONE"/>
    <property type="match status" value="1"/>
</dbReference>
<dbReference type="Pfam" id="PF00345">
    <property type="entry name" value="PapD_N"/>
    <property type="match status" value="1"/>
</dbReference>
<keyword evidence="5" id="KW-0574">Periplasm</keyword>
<evidence type="ECO:0000256" key="4">
    <source>
        <dbReference type="ARBA" id="ARBA00022729"/>
    </source>
</evidence>
<dbReference type="AlphaFoldDB" id="A0A5Q2VJ58"/>
<evidence type="ECO:0000313" key="13">
    <source>
        <dbReference type="Proteomes" id="UP000381260"/>
    </source>
</evidence>
<comment type="subcellular location">
    <subcellularLocation>
        <location evidence="1 8">Periplasm</location>
    </subcellularLocation>
</comment>
<dbReference type="SUPFAM" id="SSF49584">
    <property type="entry name" value="Periplasmic chaperone C-domain"/>
    <property type="match status" value="1"/>
</dbReference>
<evidence type="ECO:0000256" key="2">
    <source>
        <dbReference type="ARBA" id="ARBA00007399"/>
    </source>
</evidence>
<dbReference type="Proteomes" id="UP000381260">
    <property type="component" value="Chromosome"/>
</dbReference>
<dbReference type="InterPro" id="IPR001829">
    <property type="entry name" value="Pili_assmbl_chaperone_bac"/>
</dbReference>
<name>A0A5Q2VJ58_SERPR</name>
<reference evidence="12 13" key="1">
    <citation type="submission" date="2019-11" db="EMBL/GenBank/DDBJ databases">
        <title>The Phosphoenolpyruvate Phosphotransferase System Regulates Serratia proteamaculans 336X Biofilm Formation and Wheat Roots colonization.</title>
        <authorList>
            <person name="Liu F."/>
        </authorList>
    </citation>
    <scope>NUCLEOTIDE SEQUENCE [LARGE SCALE GENOMIC DNA]</scope>
    <source>
        <strain evidence="12 13">336X</strain>
    </source>
</reference>
<dbReference type="PANTHER" id="PTHR30251:SF2">
    <property type="entry name" value="FIMBRIAL CHAPERONE YADV-RELATED"/>
    <property type="match status" value="1"/>
</dbReference>
<protein>
    <submittedName>
        <fullName evidence="12">Fimbria/pilus periplasmic chaperone</fullName>
    </submittedName>
</protein>
<sequence length="245" mass="26117">MINKRIPLPFTALLLALPLLAPAAQANVVIAGTRVIYPADQREVTLRLDNRGELPALVQVWVDDGNKDTPIGQLKVPFVITPVISRIEARNGQTLRLSYTGGGSLPTDKESVYWLNLLDIPPQSAKKQDANLLQMALRTRIKIFYRPAALDADGAAAAISALRWSTVNGSLLATNNSGYYVNVASVTYSSGGRKFSTIEGGMVAPGQTQPFKFNAPAGGIAHGAQIGYVAINDFGGETTAQAKVN</sequence>
<proteinExistence type="inferred from homology"/>
<dbReference type="InterPro" id="IPR050643">
    <property type="entry name" value="Periplasmic_pilus_chap"/>
</dbReference>
<comment type="similarity">
    <text evidence="2 8">Belongs to the periplasmic pilus chaperone family.</text>
</comment>
<evidence type="ECO:0000256" key="1">
    <source>
        <dbReference type="ARBA" id="ARBA00004418"/>
    </source>
</evidence>